<evidence type="ECO:0000313" key="2">
    <source>
        <dbReference type="Proteomes" id="UP000749471"/>
    </source>
</evidence>
<evidence type="ECO:0000313" key="1">
    <source>
        <dbReference type="EMBL" id="MBU5440095.1"/>
    </source>
</evidence>
<protein>
    <submittedName>
        <fullName evidence="1">Uncharacterized protein</fullName>
    </submittedName>
</protein>
<gene>
    <name evidence="1" type="ORF">KQI42_19050</name>
</gene>
<comment type="caution">
    <text evidence="1">The sequence shown here is derived from an EMBL/GenBank/DDBJ whole genome shotgun (WGS) entry which is preliminary data.</text>
</comment>
<sequence>MSLPYEYEYDNSNTLINGENYNGLTLPEVDEKLLDITTDHREFKNPDGNVGIKTYLLGNNRLSFAFDYETHQVNSVEIEIAHYNY</sequence>
<dbReference type="EMBL" id="JAHLPM010000025">
    <property type="protein sequence ID" value="MBU5440095.1"/>
    <property type="molecule type" value="Genomic_DNA"/>
</dbReference>
<name>A0ABS6ECA5_9FIRM</name>
<organism evidence="1 2">
    <name type="scientific">Tissierella simiarum</name>
    <dbReference type="NCBI Taxonomy" id="2841534"/>
    <lineage>
        <taxon>Bacteria</taxon>
        <taxon>Bacillati</taxon>
        <taxon>Bacillota</taxon>
        <taxon>Tissierellia</taxon>
        <taxon>Tissierellales</taxon>
        <taxon>Tissierellaceae</taxon>
        <taxon>Tissierella</taxon>
    </lineage>
</organism>
<keyword evidence="2" id="KW-1185">Reference proteome</keyword>
<dbReference type="Proteomes" id="UP000749471">
    <property type="component" value="Unassembled WGS sequence"/>
</dbReference>
<reference evidence="1 2" key="1">
    <citation type="submission" date="2021-06" db="EMBL/GenBank/DDBJ databases">
        <authorList>
            <person name="Sun Q."/>
            <person name="Li D."/>
        </authorList>
    </citation>
    <scope>NUCLEOTIDE SEQUENCE [LARGE SCALE GENOMIC DNA]</scope>
    <source>
        <strain evidence="1 2">MSJ-40</strain>
    </source>
</reference>
<dbReference type="RefSeq" id="WP_216522066.1">
    <property type="nucleotide sequence ID" value="NZ_JAHLPM010000025.1"/>
</dbReference>
<proteinExistence type="predicted"/>
<accession>A0ABS6ECA5</accession>